<dbReference type="Pfam" id="PF08389">
    <property type="entry name" value="Xpo1"/>
    <property type="match status" value="1"/>
</dbReference>
<dbReference type="Gene3D" id="1.25.10.10">
    <property type="entry name" value="Leucine-rich Repeat Variant"/>
    <property type="match status" value="2"/>
</dbReference>
<evidence type="ECO:0000313" key="3">
    <source>
        <dbReference type="EMBL" id="CAB0015471.1"/>
    </source>
</evidence>
<dbReference type="InterPro" id="IPR013598">
    <property type="entry name" value="Exportin-1/Importin-b-like"/>
</dbReference>
<dbReference type="OrthoDB" id="435593at2759"/>
<evidence type="ECO:0000313" key="4">
    <source>
        <dbReference type="Proteomes" id="UP000479000"/>
    </source>
</evidence>
<dbReference type="Proteomes" id="UP000479000">
    <property type="component" value="Unassembled WGS sequence"/>
</dbReference>
<dbReference type="InterPro" id="IPR011989">
    <property type="entry name" value="ARM-like"/>
</dbReference>
<dbReference type="GO" id="GO:0005737">
    <property type="term" value="C:cytoplasm"/>
    <property type="evidence" value="ECO:0007669"/>
    <property type="project" value="TreeGrafter"/>
</dbReference>
<sequence>MNSMPTLDTVYQAVYTLHNNPDPSSKEKASQWLGELQKSVWAWKVTDEILHQNKELESCYFAAQTMRSKVQLSFHELPPESHASLRDSLIEHISRVNDDTNSAIVTQLCLALVDLALQMCSWEKPVPDLIERFGASAPGPLLEILTVFPEEVSSRSLRLGANRRQTILSEFTRAVPQVTEFLSSTMVHEAASDCVCALLQSLEDNNNNQALEIELFNGVMSLEQPFHLAVARESLENWQQSRSICGIACPKSFTRKTTSG</sequence>
<name>A0A6H5HBW5_9HEMI</name>
<evidence type="ECO:0000259" key="2">
    <source>
        <dbReference type="Pfam" id="PF08389"/>
    </source>
</evidence>
<dbReference type="Pfam" id="PF03810">
    <property type="entry name" value="IBN_N"/>
    <property type="match status" value="1"/>
</dbReference>
<dbReference type="PANTHER" id="PTHR12363:SF42">
    <property type="entry name" value="TRANSPORTIN-3"/>
    <property type="match status" value="1"/>
</dbReference>
<dbReference type="InterPro" id="IPR001494">
    <property type="entry name" value="Importin-beta_N"/>
</dbReference>
<feature type="domain" description="Exportin-1/Importin-beta-like" evidence="2">
    <location>
        <begin position="102"/>
        <end position="202"/>
    </location>
</feature>
<dbReference type="InterPro" id="IPR016024">
    <property type="entry name" value="ARM-type_fold"/>
</dbReference>
<protein>
    <recommendedName>
        <fullName evidence="5">Importin N-terminal domain-containing protein</fullName>
    </recommendedName>
</protein>
<dbReference type="SUPFAM" id="SSF48371">
    <property type="entry name" value="ARM repeat"/>
    <property type="match status" value="1"/>
</dbReference>
<dbReference type="EMBL" id="CADCXU010029135">
    <property type="protein sequence ID" value="CAB0015471.1"/>
    <property type="molecule type" value="Genomic_DNA"/>
</dbReference>
<dbReference type="GO" id="GO:0031267">
    <property type="term" value="F:small GTPase binding"/>
    <property type="evidence" value="ECO:0007669"/>
    <property type="project" value="InterPro"/>
</dbReference>
<dbReference type="InterPro" id="IPR051345">
    <property type="entry name" value="Importin_beta-like_NTR"/>
</dbReference>
<organism evidence="3 4">
    <name type="scientific">Nesidiocoris tenuis</name>
    <dbReference type="NCBI Taxonomy" id="355587"/>
    <lineage>
        <taxon>Eukaryota</taxon>
        <taxon>Metazoa</taxon>
        <taxon>Ecdysozoa</taxon>
        <taxon>Arthropoda</taxon>
        <taxon>Hexapoda</taxon>
        <taxon>Insecta</taxon>
        <taxon>Pterygota</taxon>
        <taxon>Neoptera</taxon>
        <taxon>Paraneoptera</taxon>
        <taxon>Hemiptera</taxon>
        <taxon>Heteroptera</taxon>
        <taxon>Panheteroptera</taxon>
        <taxon>Cimicomorpha</taxon>
        <taxon>Miridae</taxon>
        <taxon>Dicyphina</taxon>
        <taxon>Nesidiocoris</taxon>
    </lineage>
</organism>
<dbReference type="AlphaFoldDB" id="A0A6H5HBW5"/>
<dbReference type="GO" id="GO:0006606">
    <property type="term" value="P:protein import into nucleus"/>
    <property type="evidence" value="ECO:0007669"/>
    <property type="project" value="TreeGrafter"/>
</dbReference>
<gene>
    <name evidence="3" type="ORF">NTEN_LOCUS19811</name>
</gene>
<keyword evidence="4" id="KW-1185">Reference proteome</keyword>
<evidence type="ECO:0008006" key="5">
    <source>
        <dbReference type="Google" id="ProtNLM"/>
    </source>
</evidence>
<feature type="domain" description="Importin N-terminal" evidence="1">
    <location>
        <begin position="29"/>
        <end position="93"/>
    </location>
</feature>
<proteinExistence type="predicted"/>
<dbReference type="PANTHER" id="PTHR12363">
    <property type="entry name" value="TRANSPORTIN 3 AND IMPORTIN 13"/>
    <property type="match status" value="1"/>
</dbReference>
<evidence type="ECO:0000259" key="1">
    <source>
        <dbReference type="Pfam" id="PF03810"/>
    </source>
</evidence>
<accession>A0A6H5HBW5</accession>
<reference evidence="3 4" key="1">
    <citation type="submission" date="2020-02" db="EMBL/GenBank/DDBJ databases">
        <authorList>
            <person name="Ferguson B K."/>
        </authorList>
    </citation>
    <scope>NUCLEOTIDE SEQUENCE [LARGE SCALE GENOMIC DNA]</scope>
</reference>